<dbReference type="RefSeq" id="WP_125207460.1">
    <property type="nucleotide sequence ID" value="NZ_JBHYBM010000318.1"/>
</dbReference>
<dbReference type="AlphaFoldDB" id="A0A426Q2F6"/>
<keyword evidence="3" id="KW-1185">Reference proteome</keyword>
<accession>A0A426Q2F6</accession>
<evidence type="ECO:0000256" key="1">
    <source>
        <dbReference type="SAM" id="MobiDB-lite"/>
    </source>
</evidence>
<evidence type="ECO:0000313" key="3">
    <source>
        <dbReference type="Proteomes" id="UP000278422"/>
    </source>
</evidence>
<feature type="compositionally biased region" description="Low complexity" evidence="1">
    <location>
        <begin position="11"/>
        <end position="27"/>
    </location>
</feature>
<organism evidence="2 3">
    <name type="scientific">Corynebacterium bovis</name>
    <dbReference type="NCBI Taxonomy" id="36808"/>
    <lineage>
        <taxon>Bacteria</taxon>
        <taxon>Bacillati</taxon>
        <taxon>Actinomycetota</taxon>
        <taxon>Actinomycetes</taxon>
        <taxon>Mycobacteriales</taxon>
        <taxon>Corynebacteriaceae</taxon>
        <taxon>Corynebacterium</taxon>
    </lineage>
</organism>
<dbReference type="Proteomes" id="UP000278422">
    <property type="component" value="Unassembled WGS sequence"/>
</dbReference>
<proteinExistence type="predicted"/>
<protein>
    <submittedName>
        <fullName evidence="2">Uncharacterized protein</fullName>
    </submittedName>
</protein>
<gene>
    <name evidence="2" type="ORF">CXF42_10135</name>
</gene>
<comment type="caution">
    <text evidence="2">The sequence shown here is derived from an EMBL/GenBank/DDBJ whole genome shotgun (WGS) entry which is preliminary data.</text>
</comment>
<reference evidence="2 3" key="1">
    <citation type="submission" date="2018-01" db="EMBL/GenBank/DDBJ databases">
        <title>Twenty Corynebacterium bovis Genomes.</title>
        <authorList>
            <person name="Gulvik C.A."/>
        </authorList>
    </citation>
    <scope>NUCLEOTIDE SEQUENCE [LARGE SCALE GENOMIC DNA]</scope>
    <source>
        <strain evidence="2 3">16-2004</strain>
    </source>
</reference>
<name>A0A426Q2F6_9CORY</name>
<dbReference type="EMBL" id="PQNQ01000043">
    <property type="protein sequence ID" value="RRQ02050.1"/>
    <property type="molecule type" value="Genomic_DNA"/>
</dbReference>
<feature type="region of interest" description="Disordered" evidence="1">
    <location>
        <begin position="1"/>
        <end position="43"/>
    </location>
</feature>
<sequence>MNGRTGCGTPGVVRSATGGTGSVTAGRESATTQPDPGMRHAVDGYRPITDAVADSSCASKPVLTKPSMLFGGTSGVKLPWPWT</sequence>
<evidence type="ECO:0000313" key="2">
    <source>
        <dbReference type="EMBL" id="RRQ02050.1"/>
    </source>
</evidence>